<gene>
    <name evidence="2" type="ORF">A2Y75_07395</name>
</gene>
<organism evidence="2 3">
    <name type="scientific">Candidatus Solincola sediminis</name>
    <dbReference type="NCBI Taxonomy" id="1797199"/>
    <lineage>
        <taxon>Bacteria</taxon>
        <taxon>Bacillati</taxon>
        <taxon>Actinomycetota</taxon>
        <taxon>Candidatus Geothermincolia</taxon>
        <taxon>Candidatus Geothermincolales</taxon>
        <taxon>Candidatus Geothermincolaceae</taxon>
        <taxon>Candidatus Solincola</taxon>
    </lineage>
</organism>
<sequence>MSRFFLVIRIILLVALLFLLASVFWGIAHHAVTEVKNNTEILEKYQGGRPAAYTSYLLVGLVVIGIFIVVASILFEFHQMRKGTIEPKS</sequence>
<evidence type="ECO:0000256" key="1">
    <source>
        <dbReference type="SAM" id="Phobius"/>
    </source>
</evidence>
<evidence type="ECO:0000313" key="3">
    <source>
        <dbReference type="Proteomes" id="UP000177876"/>
    </source>
</evidence>
<accession>A0A1F2WK72</accession>
<protein>
    <submittedName>
        <fullName evidence="2">Uncharacterized protein</fullName>
    </submittedName>
</protein>
<comment type="caution">
    <text evidence="2">The sequence shown here is derived from an EMBL/GenBank/DDBJ whole genome shotgun (WGS) entry which is preliminary data.</text>
</comment>
<dbReference type="AlphaFoldDB" id="A0A1F2WK72"/>
<feature type="transmembrane region" description="Helical" evidence="1">
    <location>
        <begin position="52"/>
        <end position="75"/>
    </location>
</feature>
<keyword evidence="1" id="KW-0472">Membrane</keyword>
<name>A0A1F2WK72_9ACTN</name>
<dbReference type="Proteomes" id="UP000177876">
    <property type="component" value="Unassembled WGS sequence"/>
</dbReference>
<evidence type="ECO:0000313" key="2">
    <source>
        <dbReference type="EMBL" id="OFW57247.1"/>
    </source>
</evidence>
<dbReference type="EMBL" id="MELK01000035">
    <property type="protein sequence ID" value="OFW57247.1"/>
    <property type="molecule type" value="Genomic_DNA"/>
</dbReference>
<dbReference type="STRING" id="1797197.A2Y75_07395"/>
<keyword evidence="1" id="KW-0812">Transmembrane</keyword>
<reference evidence="2 3" key="1">
    <citation type="journal article" date="2016" name="Nat. Commun.">
        <title>Thousands of microbial genomes shed light on interconnected biogeochemical processes in an aquifer system.</title>
        <authorList>
            <person name="Anantharaman K."/>
            <person name="Brown C.T."/>
            <person name="Hug L.A."/>
            <person name="Sharon I."/>
            <person name="Castelle C.J."/>
            <person name="Probst A.J."/>
            <person name="Thomas B.C."/>
            <person name="Singh A."/>
            <person name="Wilkins M.J."/>
            <person name="Karaoz U."/>
            <person name="Brodie E.L."/>
            <person name="Williams K.H."/>
            <person name="Hubbard S.S."/>
            <person name="Banfield J.F."/>
        </authorList>
    </citation>
    <scope>NUCLEOTIDE SEQUENCE [LARGE SCALE GENOMIC DNA]</scope>
</reference>
<proteinExistence type="predicted"/>
<keyword evidence="1" id="KW-1133">Transmembrane helix</keyword>